<reference evidence="4" key="3">
    <citation type="journal article" date="2017" name="Nature">
        <title>Genome sequence of the progenitor of the wheat D genome Aegilops tauschii.</title>
        <authorList>
            <person name="Luo M.C."/>
            <person name="Gu Y.Q."/>
            <person name="Puiu D."/>
            <person name="Wang H."/>
            <person name="Twardziok S.O."/>
            <person name="Deal K.R."/>
            <person name="Huo N."/>
            <person name="Zhu T."/>
            <person name="Wang L."/>
            <person name="Wang Y."/>
            <person name="McGuire P.E."/>
            <person name="Liu S."/>
            <person name="Long H."/>
            <person name="Ramasamy R.K."/>
            <person name="Rodriguez J.C."/>
            <person name="Van S.L."/>
            <person name="Yuan L."/>
            <person name="Wang Z."/>
            <person name="Xia Z."/>
            <person name="Xiao L."/>
            <person name="Anderson O.D."/>
            <person name="Ouyang S."/>
            <person name="Liang Y."/>
            <person name="Zimin A.V."/>
            <person name="Pertea G."/>
            <person name="Qi P."/>
            <person name="Bennetzen J.L."/>
            <person name="Dai X."/>
            <person name="Dawson M.W."/>
            <person name="Muller H.G."/>
            <person name="Kugler K."/>
            <person name="Rivarola-Duarte L."/>
            <person name="Spannagl M."/>
            <person name="Mayer K.F.X."/>
            <person name="Lu F.H."/>
            <person name="Bevan M.W."/>
            <person name="Leroy P."/>
            <person name="Li P."/>
            <person name="You F.M."/>
            <person name="Sun Q."/>
            <person name="Liu Z."/>
            <person name="Lyons E."/>
            <person name="Wicker T."/>
            <person name="Salzberg S.L."/>
            <person name="Devos K.M."/>
            <person name="Dvorak J."/>
        </authorList>
    </citation>
    <scope>NUCLEOTIDE SEQUENCE [LARGE SCALE GENOMIC DNA]</scope>
    <source>
        <strain evidence="4">cv. AL8/78</strain>
    </source>
</reference>
<dbReference type="GO" id="GO:0003838">
    <property type="term" value="F:sterol 24-C-methyltransferase activity"/>
    <property type="evidence" value="ECO:0007669"/>
    <property type="project" value="TreeGrafter"/>
</dbReference>
<evidence type="ECO:0000313" key="5">
    <source>
        <dbReference type="Proteomes" id="UP000015105"/>
    </source>
</evidence>
<reference evidence="5" key="1">
    <citation type="journal article" date="2014" name="Science">
        <title>Ancient hybridizations among the ancestral genomes of bread wheat.</title>
        <authorList>
            <consortium name="International Wheat Genome Sequencing Consortium,"/>
            <person name="Marcussen T."/>
            <person name="Sandve S.R."/>
            <person name="Heier L."/>
            <person name="Spannagl M."/>
            <person name="Pfeifer M."/>
            <person name="Jakobsen K.S."/>
            <person name="Wulff B.B."/>
            <person name="Steuernagel B."/>
            <person name="Mayer K.F."/>
            <person name="Olsen O.A."/>
        </authorList>
    </citation>
    <scope>NUCLEOTIDE SEQUENCE [LARGE SCALE GENOMIC DNA]</scope>
    <source>
        <strain evidence="5">cv. AL8/78</strain>
    </source>
</reference>
<evidence type="ECO:0000313" key="4">
    <source>
        <dbReference type="EnsemblPlants" id="AET4Gv20797800.10"/>
    </source>
</evidence>
<dbReference type="Gramene" id="AET4Gv20797800.10">
    <property type="protein sequence ID" value="AET4Gv20797800.10"/>
    <property type="gene ID" value="AET4Gv20797800"/>
</dbReference>
<feature type="domain" description="Sterol methyltransferase C-terminal" evidence="3">
    <location>
        <begin position="22"/>
        <end position="69"/>
    </location>
</feature>
<proteinExistence type="predicted"/>
<dbReference type="Pfam" id="PF08498">
    <property type="entry name" value="Sterol_MT_C"/>
    <property type="match status" value="1"/>
</dbReference>
<keyword evidence="5" id="KW-1185">Reference proteome</keyword>
<reference evidence="4" key="4">
    <citation type="submission" date="2019-03" db="UniProtKB">
        <authorList>
            <consortium name="EnsemblPlants"/>
        </authorList>
    </citation>
    <scope>IDENTIFICATION</scope>
</reference>
<dbReference type="GO" id="GO:0016126">
    <property type="term" value="P:sterol biosynthetic process"/>
    <property type="evidence" value="ECO:0007669"/>
    <property type="project" value="TreeGrafter"/>
</dbReference>
<evidence type="ECO:0000256" key="1">
    <source>
        <dbReference type="ARBA" id="ARBA00022603"/>
    </source>
</evidence>
<reference evidence="5" key="2">
    <citation type="journal article" date="2017" name="Nat. Plants">
        <title>The Aegilops tauschii genome reveals multiple impacts of transposons.</title>
        <authorList>
            <person name="Zhao G."/>
            <person name="Zou C."/>
            <person name="Li K."/>
            <person name="Wang K."/>
            <person name="Li T."/>
            <person name="Gao L."/>
            <person name="Zhang X."/>
            <person name="Wang H."/>
            <person name="Yang Z."/>
            <person name="Liu X."/>
            <person name="Jiang W."/>
            <person name="Mao L."/>
            <person name="Kong X."/>
            <person name="Jiao Y."/>
            <person name="Jia J."/>
        </authorList>
    </citation>
    <scope>NUCLEOTIDE SEQUENCE [LARGE SCALE GENOMIC DNA]</scope>
    <source>
        <strain evidence="5">cv. AL8/78</strain>
    </source>
</reference>
<sequence length="72" mass="8195">MLGWRKVVNMRLRFSCDIVVQVKVLEYVGLAPEGSQRVSSFLEKAAEGLVEGGKKEIFTPMYFFVVRKPLSE</sequence>
<name>A0A453J4F2_AEGTS</name>
<evidence type="ECO:0000259" key="3">
    <source>
        <dbReference type="Pfam" id="PF08498"/>
    </source>
</evidence>
<accession>A0A453J4F2</accession>
<dbReference type="EnsemblPlants" id="AET4Gv20797800.10">
    <property type="protein sequence ID" value="AET4Gv20797800.10"/>
    <property type="gene ID" value="AET4Gv20797800"/>
</dbReference>
<dbReference type="GO" id="GO:0032259">
    <property type="term" value="P:methylation"/>
    <property type="evidence" value="ECO:0007669"/>
    <property type="project" value="UniProtKB-KW"/>
</dbReference>
<dbReference type="AlphaFoldDB" id="A0A453J4F2"/>
<organism evidence="4 5">
    <name type="scientific">Aegilops tauschii subsp. strangulata</name>
    <name type="common">Goatgrass</name>
    <dbReference type="NCBI Taxonomy" id="200361"/>
    <lineage>
        <taxon>Eukaryota</taxon>
        <taxon>Viridiplantae</taxon>
        <taxon>Streptophyta</taxon>
        <taxon>Embryophyta</taxon>
        <taxon>Tracheophyta</taxon>
        <taxon>Spermatophyta</taxon>
        <taxon>Magnoliopsida</taxon>
        <taxon>Liliopsida</taxon>
        <taxon>Poales</taxon>
        <taxon>Poaceae</taxon>
        <taxon>BOP clade</taxon>
        <taxon>Pooideae</taxon>
        <taxon>Triticodae</taxon>
        <taxon>Triticeae</taxon>
        <taxon>Triticinae</taxon>
        <taxon>Aegilops</taxon>
    </lineage>
</organism>
<reference evidence="4" key="5">
    <citation type="journal article" date="2021" name="G3 (Bethesda)">
        <title>Aegilops tauschii genome assembly Aet v5.0 features greater sequence contiguity and improved annotation.</title>
        <authorList>
            <person name="Wang L."/>
            <person name="Zhu T."/>
            <person name="Rodriguez J.C."/>
            <person name="Deal K.R."/>
            <person name="Dubcovsky J."/>
            <person name="McGuire P.E."/>
            <person name="Lux T."/>
            <person name="Spannagl M."/>
            <person name="Mayer K.F.X."/>
            <person name="Baldrich P."/>
            <person name="Meyers B.C."/>
            <person name="Huo N."/>
            <person name="Gu Y.Q."/>
            <person name="Zhou H."/>
            <person name="Devos K.M."/>
            <person name="Bennetzen J.L."/>
            <person name="Unver T."/>
            <person name="Budak H."/>
            <person name="Gulick P.J."/>
            <person name="Galiba G."/>
            <person name="Kalapos B."/>
            <person name="Nelson D.R."/>
            <person name="Li P."/>
            <person name="You F.M."/>
            <person name="Luo M.C."/>
            <person name="Dvorak J."/>
        </authorList>
    </citation>
    <scope>NUCLEOTIDE SEQUENCE [LARGE SCALE GENOMIC DNA]</scope>
    <source>
        <strain evidence="4">cv. AL8/78</strain>
    </source>
</reference>
<keyword evidence="1" id="KW-0489">Methyltransferase</keyword>
<keyword evidence="2" id="KW-0808">Transferase</keyword>
<dbReference type="InterPro" id="IPR050447">
    <property type="entry name" value="Erg6_SMT_methyltransf"/>
</dbReference>
<protein>
    <recommendedName>
        <fullName evidence="3">Sterol methyltransferase C-terminal domain-containing protein</fullName>
    </recommendedName>
</protein>
<dbReference type="PANTHER" id="PTHR44068:SF1">
    <property type="entry name" value="HYPOTHETICAL LOC100005854"/>
    <property type="match status" value="1"/>
</dbReference>
<dbReference type="PANTHER" id="PTHR44068">
    <property type="entry name" value="ZGC:194242"/>
    <property type="match status" value="1"/>
</dbReference>
<dbReference type="InterPro" id="IPR013705">
    <property type="entry name" value="Sterol_MeTrfase_C"/>
</dbReference>
<dbReference type="Proteomes" id="UP000015105">
    <property type="component" value="Chromosome 4D"/>
</dbReference>
<evidence type="ECO:0000256" key="2">
    <source>
        <dbReference type="ARBA" id="ARBA00022679"/>
    </source>
</evidence>
<dbReference type="GO" id="GO:0005783">
    <property type="term" value="C:endoplasmic reticulum"/>
    <property type="evidence" value="ECO:0007669"/>
    <property type="project" value="TreeGrafter"/>
</dbReference>